<evidence type="ECO:0000313" key="2">
    <source>
        <dbReference type="EMBL" id="SDT09120.1"/>
    </source>
</evidence>
<gene>
    <name evidence="1" type="ORF">SAMN04489809_0055</name>
    <name evidence="2" type="ORF">SAMN04489809_3490</name>
</gene>
<accession>A0A1H1LAT2</accession>
<reference evidence="1 3" key="1">
    <citation type="submission" date="2016-10" db="EMBL/GenBank/DDBJ databases">
        <authorList>
            <person name="de Groot N.N."/>
        </authorList>
    </citation>
    <scope>NUCLEOTIDE SEQUENCE [LARGE SCALE GENOMIC DNA]</scope>
    <source>
        <strain evidence="1 3">DSM 15019</strain>
    </source>
</reference>
<dbReference type="EMBL" id="LT629770">
    <property type="protein sequence ID" value="SDT09120.1"/>
    <property type="molecule type" value="Genomic_DNA"/>
</dbReference>
<protein>
    <submittedName>
        <fullName evidence="1">Uncharacterized protein</fullName>
    </submittedName>
</protein>
<sequence>MATNKGRRIVDALDDLRAELRLSNQIEVLRAGASFLDHDKGERAKTDTAKARLARQNQLRADIRAALATDTEDNAS</sequence>
<dbReference type="EMBL" id="LT629770">
    <property type="protein sequence ID" value="SDR71674.1"/>
    <property type="molecule type" value="Genomic_DNA"/>
</dbReference>
<dbReference type="AlphaFoldDB" id="A0A1H1LAT2"/>
<name>A0A1H1LAT2_9MICO</name>
<dbReference type="Proteomes" id="UP000182126">
    <property type="component" value="Chromosome I"/>
</dbReference>
<dbReference type="RefSeq" id="WP_060921039.1">
    <property type="nucleotide sequence ID" value="NZ_LT629770.1"/>
</dbReference>
<dbReference type="GeneID" id="36299796"/>
<organism evidence="1 3">
    <name type="scientific">Microbacterium paraoxydans</name>
    <dbReference type="NCBI Taxonomy" id="199592"/>
    <lineage>
        <taxon>Bacteria</taxon>
        <taxon>Bacillati</taxon>
        <taxon>Actinomycetota</taxon>
        <taxon>Actinomycetes</taxon>
        <taxon>Micrococcales</taxon>
        <taxon>Microbacteriaceae</taxon>
        <taxon>Microbacterium</taxon>
    </lineage>
</organism>
<evidence type="ECO:0000313" key="3">
    <source>
        <dbReference type="Proteomes" id="UP000182126"/>
    </source>
</evidence>
<proteinExistence type="predicted"/>
<evidence type="ECO:0000313" key="1">
    <source>
        <dbReference type="EMBL" id="SDR71674.1"/>
    </source>
</evidence>